<keyword evidence="10 12" id="KW-0739">Sodium transport</keyword>
<evidence type="ECO:0000256" key="9">
    <source>
        <dbReference type="ARBA" id="ARBA00023136"/>
    </source>
</evidence>
<sequence>MGVLWTQYSAGATEVRILSTRVPVHERPFPAVYLCPENMFALHVVRRGMIKLMNLTEPLSADDESGILAATQVLNSLMYPKWFFLGALLKKAVADLGNKSTLLDFIDFEPIMLEAFPKCEDWMVYCMWHASPIDCCSSFEFDRRVDLWCYVFNSNVSERKRKRFDCDSAMSNDSRCTLRHVSMAGQGSGLNVIIKQNDMPQPSSGSGGVWNGIIKNMLNVKQIYWMSSIMPFEALVKSKLVLMLCNHISGRKTLNSDIRFNHQRHDHSTRIKEKIEIPKINSSHYGTQSTVSGNPDL</sequence>
<keyword evidence="9" id="KW-0472">Membrane</keyword>
<evidence type="ECO:0000256" key="2">
    <source>
        <dbReference type="ARBA" id="ARBA00007193"/>
    </source>
</evidence>
<proteinExistence type="inferred from homology"/>
<evidence type="ECO:0000256" key="10">
    <source>
        <dbReference type="ARBA" id="ARBA00023201"/>
    </source>
</evidence>
<evidence type="ECO:0000256" key="7">
    <source>
        <dbReference type="ARBA" id="ARBA00023053"/>
    </source>
</evidence>
<keyword evidence="8 12" id="KW-0406">Ion transport</keyword>
<comment type="subcellular location">
    <subcellularLocation>
        <location evidence="1">Membrane</location>
        <topology evidence="1">Multi-pass membrane protein</topology>
    </subcellularLocation>
</comment>
<evidence type="ECO:0000313" key="13">
    <source>
        <dbReference type="Proteomes" id="UP000504606"/>
    </source>
</evidence>
<comment type="similarity">
    <text evidence="2 12">Belongs to the amiloride-sensitive sodium channel (TC 1.A.6) family.</text>
</comment>
<organism evidence="13 14">
    <name type="scientific">Frankliniella occidentalis</name>
    <name type="common">Western flower thrips</name>
    <name type="synonym">Euthrips occidentalis</name>
    <dbReference type="NCBI Taxonomy" id="133901"/>
    <lineage>
        <taxon>Eukaryota</taxon>
        <taxon>Metazoa</taxon>
        <taxon>Ecdysozoa</taxon>
        <taxon>Arthropoda</taxon>
        <taxon>Hexapoda</taxon>
        <taxon>Insecta</taxon>
        <taxon>Pterygota</taxon>
        <taxon>Neoptera</taxon>
        <taxon>Paraneoptera</taxon>
        <taxon>Thysanoptera</taxon>
        <taxon>Terebrantia</taxon>
        <taxon>Thripoidea</taxon>
        <taxon>Thripidae</taxon>
        <taxon>Frankliniella</taxon>
    </lineage>
</organism>
<evidence type="ECO:0000256" key="11">
    <source>
        <dbReference type="ARBA" id="ARBA00023303"/>
    </source>
</evidence>
<keyword evidence="4 12" id="KW-0894">Sodium channel</keyword>
<evidence type="ECO:0000256" key="3">
    <source>
        <dbReference type="ARBA" id="ARBA00022448"/>
    </source>
</evidence>
<dbReference type="Proteomes" id="UP000504606">
    <property type="component" value="Unplaced"/>
</dbReference>
<dbReference type="Gene3D" id="2.60.470.10">
    <property type="entry name" value="Acid-sensing ion channels like domains"/>
    <property type="match status" value="1"/>
</dbReference>
<dbReference type="GO" id="GO:0005272">
    <property type="term" value="F:sodium channel activity"/>
    <property type="evidence" value="ECO:0007669"/>
    <property type="project" value="UniProtKB-KW"/>
</dbReference>
<dbReference type="RefSeq" id="XP_052129205.1">
    <property type="nucleotide sequence ID" value="XM_052273245.1"/>
</dbReference>
<dbReference type="AlphaFoldDB" id="A0A9C6X4X0"/>
<dbReference type="GeneID" id="127750775"/>
<dbReference type="KEGG" id="foc:127750775"/>
<keyword evidence="11 12" id="KW-0407">Ion channel</keyword>
<keyword evidence="5 12" id="KW-0812">Transmembrane</keyword>
<accession>A0A9C6X4X0</accession>
<evidence type="ECO:0000256" key="6">
    <source>
        <dbReference type="ARBA" id="ARBA00022989"/>
    </source>
</evidence>
<dbReference type="Pfam" id="PF00858">
    <property type="entry name" value="ASC"/>
    <property type="match status" value="1"/>
</dbReference>
<keyword evidence="3 12" id="KW-0813">Transport</keyword>
<evidence type="ECO:0000256" key="12">
    <source>
        <dbReference type="RuleBase" id="RU000679"/>
    </source>
</evidence>
<keyword evidence="13" id="KW-1185">Reference proteome</keyword>
<dbReference type="OrthoDB" id="5874059at2759"/>
<name>A0A9C6X4X0_FRAOC</name>
<reference evidence="14" key="1">
    <citation type="submission" date="2025-08" db="UniProtKB">
        <authorList>
            <consortium name="RefSeq"/>
        </authorList>
    </citation>
    <scope>IDENTIFICATION</scope>
    <source>
        <tissue evidence="14">Whole organism</tissue>
    </source>
</reference>
<keyword evidence="7" id="KW-0915">Sodium</keyword>
<protein>
    <submittedName>
        <fullName evidence="14">Pickpocket protein 19-like</fullName>
    </submittedName>
</protein>
<evidence type="ECO:0000256" key="5">
    <source>
        <dbReference type="ARBA" id="ARBA00022692"/>
    </source>
</evidence>
<dbReference type="InterPro" id="IPR001873">
    <property type="entry name" value="ENaC"/>
</dbReference>
<gene>
    <name evidence="14" type="primary">LOC127750775</name>
</gene>
<evidence type="ECO:0000313" key="14">
    <source>
        <dbReference type="RefSeq" id="XP_052129205.1"/>
    </source>
</evidence>
<dbReference type="GO" id="GO:0016020">
    <property type="term" value="C:membrane"/>
    <property type="evidence" value="ECO:0007669"/>
    <property type="project" value="UniProtKB-SubCell"/>
</dbReference>
<evidence type="ECO:0000256" key="8">
    <source>
        <dbReference type="ARBA" id="ARBA00023065"/>
    </source>
</evidence>
<evidence type="ECO:0000256" key="4">
    <source>
        <dbReference type="ARBA" id="ARBA00022461"/>
    </source>
</evidence>
<keyword evidence="6" id="KW-1133">Transmembrane helix</keyword>
<evidence type="ECO:0000256" key="1">
    <source>
        <dbReference type="ARBA" id="ARBA00004141"/>
    </source>
</evidence>